<feature type="domain" description="Hemocyanin middle" evidence="3">
    <location>
        <begin position="15"/>
        <end position="88"/>
    </location>
</feature>
<dbReference type="GO" id="GO:0046872">
    <property type="term" value="F:metal ion binding"/>
    <property type="evidence" value="ECO:0007669"/>
    <property type="project" value="UniProtKB-KW"/>
</dbReference>
<evidence type="ECO:0000313" key="4">
    <source>
        <dbReference type="EMBL" id="GFY57819.1"/>
    </source>
</evidence>
<dbReference type="InterPro" id="IPR008922">
    <property type="entry name" value="Di-copper_centre_dom_sf"/>
</dbReference>
<gene>
    <name evidence="4" type="ORF">TNIN_232241</name>
</gene>
<dbReference type="Gene3D" id="1.10.1280.10">
    <property type="entry name" value="Di-copper center containing domain from catechol oxidase"/>
    <property type="match status" value="1"/>
</dbReference>
<dbReference type="EMBL" id="BMAV01011758">
    <property type="protein sequence ID" value="GFY57819.1"/>
    <property type="molecule type" value="Genomic_DNA"/>
</dbReference>
<evidence type="ECO:0000313" key="5">
    <source>
        <dbReference type="Proteomes" id="UP000886998"/>
    </source>
</evidence>
<name>A0A8X6XQU9_9ARAC</name>
<sequence>MLDIKKFIYRIFYSKISKDEIIVDVEATGNILDPEYNLAYYREDVGINAHHWHWHLVYPSTWNSAVTGKVKDRKGELFYFMHQQMCAR</sequence>
<organism evidence="4 5">
    <name type="scientific">Trichonephila inaurata madagascariensis</name>
    <dbReference type="NCBI Taxonomy" id="2747483"/>
    <lineage>
        <taxon>Eukaryota</taxon>
        <taxon>Metazoa</taxon>
        <taxon>Ecdysozoa</taxon>
        <taxon>Arthropoda</taxon>
        <taxon>Chelicerata</taxon>
        <taxon>Arachnida</taxon>
        <taxon>Araneae</taxon>
        <taxon>Araneomorphae</taxon>
        <taxon>Entelegynae</taxon>
        <taxon>Araneoidea</taxon>
        <taxon>Nephilidae</taxon>
        <taxon>Trichonephila</taxon>
        <taxon>Trichonephila inaurata</taxon>
    </lineage>
</organism>
<evidence type="ECO:0000256" key="2">
    <source>
        <dbReference type="ARBA" id="ARBA00023008"/>
    </source>
</evidence>
<dbReference type="InterPro" id="IPR013788">
    <property type="entry name" value="Hemocyanin/hexamerin"/>
</dbReference>
<comment type="caution">
    <text evidence="4">The sequence shown here is derived from an EMBL/GenBank/DDBJ whole genome shotgun (WGS) entry which is preliminary data.</text>
</comment>
<keyword evidence="5" id="KW-1185">Reference proteome</keyword>
<dbReference type="PROSITE" id="PS00209">
    <property type="entry name" value="HEMOCYANIN_1"/>
    <property type="match status" value="1"/>
</dbReference>
<evidence type="ECO:0000256" key="1">
    <source>
        <dbReference type="ARBA" id="ARBA00022723"/>
    </source>
</evidence>
<dbReference type="Proteomes" id="UP000886998">
    <property type="component" value="Unassembled WGS sequence"/>
</dbReference>
<dbReference type="Pfam" id="PF00372">
    <property type="entry name" value="Hemocyanin_M"/>
    <property type="match status" value="1"/>
</dbReference>
<protein>
    <submittedName>
        <fullName evidence="4">Hemocyanin II</fullName>
    </submittedName>
</protein>
<keyword evidence="2" id="KW-0186">Copper</keyword>
<dbReference type="PRINTS" id="PR00187">
    <property type="entry name" value="HAEMOCYANIN"/>
</dbReference>
<dbReference type="AlphaFoldDB" id="A0A8X6XQU9"/>
<dbReference type="PANTHER" id="PTHR11511">
    <property type="entry name" value="LARVAL STORAGE PROTEIN/PHENOLOXIDASE"/>
    <property type="match status" value="1"/>
</dbReference>
<dbReference type="InterPro" id="IPR000896">
    <property type="entry name" value="Hemocyanin/hexamerin_mid_dom"/>
</dbReference>
<reference evidence="4" key="1">
    <citation type="submission" date="2020-08" db="EMBL/GenBank/DDBJ databases">
        <title>Multicomponent nature underlies the extraordinary mechanical properties of spider dragline silk.</title>
        <authorList>
            <person name="Kono N."/>
            <person name="Nakamura H."/>
            <person name="Mori M."/>
            <person name="Yoshida Y."/>
            <person name="Ohtoshi R."/>
            <person name="Malay A.D."/>
            <person name="Moran D.A.P."/>
            <person name="Tomita M."/>
            <person name="Numata K."/>
            <person name="Arakawa K."/>
        </authorList>
    </citation>
    <scope>NUCLEOTIDE SEQUENCE</scope>
</reference>
<dbReference type="OrthoDB" id="8119704at2759"/>
<proteinExistence type="predicted"/>
<keyword evidence="1" id="KW-0479">Metal-binding</keyword>
<accession>A0A8X6XQU9</accession>
<dbReference type="SUPFAM" id="SSF48056">
    <property type="entry name" value="Di-copper centre-containing domain"/>
    <property type="match status" value="1"/>
</dbReference>
<evidence type="ECO:0000259" key="3">
    <source>
        <dbReference type="Pfam" id="PF00372"/>
    </source>
</evidence>
<dbReference type="PANTHER" id="PTHR11511:SF4">
    <property type="entry name" value="PHENOLOXIDASE 2-RELATED"/>
    <property type="match status" value="1"/>
</dbReference>